<organism evidence="1 2">
    <name type="scientific">Burkholderia contaminans</name>
    <dbReference type="NCBI Taxonomy" id="488447"/>
    <lineage>
        <taxon>Bacteria</taxon>
        <taxon>Pseudomonadati</taxon>
        <taxon>Pseudomonadota</taxon>
        <taxon>Betaproteobacteria</taxon>
        <taxon>Burkholderiales</taxon>
        <taxon>Burkholderiaceae</taxon>
        <taxon>Burkholderia</taxon>
        <taxon>Burkholderia cepacia complex</taxon>
    </lineage>
</organism>
<dbReference type="EMBL" id="QTQX01000013">
    <property type="protein sequence ID" value="RQT26052.1"/>
    <property type="molecule type" value="Genomic_DNA"/>
</dbReference>
<accession>A0A3N8QQH8</accession>
<reference evidence="1 2" key="1">
    <citation type="submission" date="2018-08" db="EMBL/GenBank/DDBJ databases">
        <title>Comparative analysis of Burkholderia isolates from Puerto Rico.</title>
        <authorList>
            <person name="Hall C."/>
            <person name="Sahl J."/>
            <person name="Wagner D."/>
        </authorList>
    </citation>
    <scope>NUCLEOTIDE SEQUENCE [LARGE SCALE GENOMIC DNA]</scope>
    <source>
        <strain evidence="1 2">Bp9001</strain>
    </source>
</reference>
<protein>
    <recommendedName>
        <fullName evidence="3">DUF3168 domain-containing protein</fullName>
    </recommendedName>
</protein>
<sequence>MNLEMFVPKLVAAGLGKPGESIFINEMRAGCDGIMLKESYKGTAIDPNLPKFYKGEFAIVVRKSGYTTARALAYDAMNALASMLEETLEDGTQIKHVIPRHLPIGYPIPQSGLQEFVVNIDCAYVVG</sequence>
<name>A0A3N8QQH8_9BURK</name>
<dbReference type="InterPro" id="IPR024411">
    <property type="entry name" value="Tail_terminator_phage"/>
</dbReference>
<dbReference type="RefSeq" id="WP_124618519.1">
    <property type="nucleotide sequence ID" value="NZ_QTQX01000013.1"/>
</dbReference>
<dbReference type="Pfam" id="PF12691">
    <property type="entry name" value="Phage_tail_terminator_6"/>
    <property type="match status" value="1"/>
</dbReference>
<proteinExistence type="predicted"/>
<evidence type="ECO:0000313" key="1">
    <source>
        <dbReference type="EMBL" id="RQT26052.1"/>
    </source>
</evidence>
<comment type="caution">
    <text evidence="1">The sequence shown here is derived from an EMBL/GenBank/DDBJ whole genome shotgun (WGS) entry which is preliminary data.</text>
</comment>
<evidence type="ECO:0008006" key="3">
    <source>
        <dbReference type="Google" id="ProtNLM"/>
    </source>
</evidence>
<evidence type="ECO:0000313" key="2">
    <source>
        <dbReference type="Proteomes" id="UP000269271"/>
    </source>
</evidence>
<gene>
    <name evidence="1" type="ORF">DF037_20395</name>
</gene>
<dbReference type="Proteomes" id="UP000269271">
    <property type="component" value="Unassembled WGS sequence"/>
</dbReference>
<dbReference type="AlphaFoldDB" id="A0A3N8QQH8"/>